<proteinExistence type="inferred from homology"/>
<dbReference type="GO" id="GO:0019148">
    <property type="term" value="F:D-cysteine desulfhydrase activity"/>
    <property type="evidence" value="ECO:0007669"/>
    <property type="project" value="TreeGrafter"/>
</dbReference>
<dbReference type="Gene3D" id="3.40.50.1100">
    <property type="match status" value="2"/>
</dbReference>
<dbReference type="InterPro" id="IPR036052">
    <property type="entry name" value="TrpB-like_PALP_sf"/>
</dbReference>
<dbReference type="PANTHER" id="PTHR43780:SF2">
    <property type="entry name" value="1-AMINOCYCLOPROPANE-1-CARBOXYLATE DEAMINASE-RELATED"/>
    <property type="match status" value="1"/>
</dbReference>
<keyword evidence="5" id="KW-1185">Reference proteome</keyword>
<keyword evidence="3" id="KW-0663">Pyridoxal phosphate</keyword>
<evidence type="ECO:0000256" key="1">
    <source>
        <dbReference type="ARBA" id="ARBA00001933"/>
    </source>
</evidence>
<dbReference type="EMBL" id="MU827780">
    <property type="protein sequence ID" value="KAJ7337830.1"/>
    <property type="molecule type" value="Genomic_DNA"/>
</dbReference>
<comment type="caution">
    <text evidence="4">The sequence shown here is derived from an EMBL/GenBank/DDBJ whole genome shotgun (WGS) entry which is preliminary data.</text>
</comment>
<sequence>MQTTDIGCKGNLLLSRIVGSRVILVPQLKSVPDLKPMMKKMVEELRQQGSFPYLIELGCSSYTGMFWLPDGISRNDESENILEITSTTGILVEPVYNIKAIRGMLAEMNHNPGRFQGRRILYIHTGGLFGLFDGRIDPLITSSQSAKCENEVFCWRDINEPPPC</sequence>
<evidence type="ECO:0000256" key="3">
    <source>
        <dbReference type="ARBA" id="ARBA00022898"/>
    </source>
</evidence>
<comment type="cofactor">
    <cofactor evidence="1">
        <name>pyridoxal 5'-phosphate</name>
        <dbReference type="ChEBI" id="CHEBI:597326"/>
    </cofactor>
</comment>
<dbReference type="PANTHER" id="PTHR43780">
    <property type="entry name" value="1-AMINOCYCLOPROPANE-1-CARBOXYLATE DEAMINASE-RELATED"/>
    <property type="match status" value="1"/>
</dbReference>
<reference evidence="4" key="1">
    <citation type="submission" date="2023-01" db="EMBL/GenBank/DDBJ databases">
        <title>Genome assembly of the deep-sea coral Lophelia pertusa.</title>
        <authorList>
            <person name="Herrera S."/>
            <person name="Cordes E."/>
        </authorList>
    </citation>
    <scope>NUCLEOTIDE SEQUENCE</scope>
    <source>
        <strain evidence="4">USNM1676648</strain>
        <tissue evidence="4">Polyp</tissue>
    </source>
</reference>
<evidence type="ECO:0000256" key="2">
    <source>
        <dbReference type="ARBA" id="ARBA00008639"/>
    </source>
</evidence>
<evidence type="ECO:0000313" key="4">
    <source>
        <dbReference type="EMBL" id="KAJ7337830.1"/>
    </source>
</evidence>
<dbReference type="Proteomes" id="UP001163046">
    <property type="component" value="Unassembled WGS sequence"/>
</dbReference>
<protein>
    <recommendedName>
        <fullName evidence="6">1-aminocyclopropane-1-carboxylate deaminase</fullName>
    </recommendedName>
</protein>
<evidence type="ECO:0000313" key="5">
    <source>
        <dbReference type="Proteomes" id="UP001163046"/>
    </source>
</evidence>
<dbReference type="OrthoDB" id="10266364at2759"/>
<comment type="similarity">
    <text evidence="2">Belongs to the ACC deaminase/D-cysteine desulfhydrase family.</text>
</comment>
<gene>
    <name evidence="4" type="ORF">OS493_007988</name>
</gene>
<name>A0A9W9YF04_9CNID</name>
<dbReference type="InterPro" id="IPR027278">
    <property type="entry name" value="ACCD_DCysDesulf"/>
</dbReference>
<evidence type="ECO:0008006" key="6">
    <source>
        <dbReference type="Google" id="ProtNLM"/>
    </source>
</evidence>
<dbReference type="SUPFAM" id="SSF53686">
    <property type="entry name" value="Tryptophan synthase beta subunit-like PLP-dependent enzymes"/>
    <property type="match status" value="1"/>
</dbReference>
<dbReference type="AlphaFoldDB" id="A0A9W9YF04"/>
<accession>A0A9W9YF04</accession>
<organism evidence="4 5">
    <name type="scientific">Desmophyllum pertusum</name>
    <dbReference type="NCBI Taxonomy" id="174260"/>
    <lineage>
        <taxon>Eukaryota</taxon>
        <taxon>Metazoa</taxon>
        <taxon>Cnidaria</taxon>
        <taxon>Anthozoa</taxon>
        <taxon>Hexacorallia</taxon>
        <taxon>Scleractinia</taxon>
        <taxon>Caryophylliina</taxon>
        <taxon>Caryophylliidae</taxon>
        <taxon>Desmophyllum</taxon>
    </lineage>
</organism>